<evidence type="ECO:0000256" key="1">
    <source>
        <dbReference type="ARBA" id="ARBA00000012"/>
    </source>
</evidence>
<feature type="domain" description="Pterin-binding" evidence="9">
    <location>
        <begin position="1"/>
        <end position="194"/>
    </location>
</feature>
<comment type="caution">
    <text evidence="10">The sequence shown here is derived from an EMBL/GenBank/DDBJ whole genome shotgun (WGS) entry which is preliminary data.</text>
</comment>
<dbReference type="Pfam" id="PF00809">
    <property type="entry name" value="Pterin_bind"/>
    <property type="match status" value="1"/>
</dbReference>
<dbReference type="InterPro" id="IPR006390">
    <property type="entry name" value="DHP_synth_dom"/>
</dbReference>
<dbReference type="InterPro" id="IPR011005">
    <property type="entry name" value="Dihydropteroate_synth-like_sf"/>
</dbReference>
<dbReference type="STRING" id="247633.GP2143_00507"/>
<dbReference type="GO" id="GO:0046656">
    <property type="term" value="P:folic acid biosynthetic process"/>
    <property type="evidence" value="ECO:0007669"/>
    <property type="project" value="UniProtKB-KW"/>
</dbReference>
<comment type="catalytic activity">
    <reaction evidence="1">
        <text>(7,8-dihydropterin-6-yl)methyl diphosphate + 4-aminobenzoate = 7,8-dihydropteroate + diphosphate</text>
        <dbReference type="Rhea" id="RHEA:19949"/>
        <dbReference type="ChEBI" id="CHEBI:17836"/>
        <dbReference type="ChEBI" id="CHEBI:17839"/>
        <dbReference type="ChEBI" id="CHEBI:33019"/>
        <dbReference type="ChEBI" id="CHEBI:72950"/>
        <dbReference type="EC" id="2.5.1.15"/>
    </reaction>
</comment>
<keyword evidence="11" id="KW-1185">Reference proteome</keyword>
<dbReference type="EC" id="2.5.1.15" evidence="4"/>
<dbReference type="eggNOG" id="COG0294">
    <property type="taxonomic scope" value="Bacteria"/>
</dbReference>
<dbReference type="InterPro" id="IPR045031">
    <property type="entry name" value="DHP_synth-like"/>
</dbReference>
<evidence type="ECO:0000259" key="9">
    <source>
        <dbReference type="PROSITE" id="PS50972"/>
    </source>
</evidence>
<sequence>MGVLNITPDSFSDGGTLHRNGRPDLDKILRRAEQILIEGAGIIDVGGESTRPGADVVSVAEELDRVLPVVEAITQRFKTIVSIDTSSPELIREAAACGGAMINDVRALERPGALAAARQSGLPICLMHMQGQPKTMQHTPGYNDVVGEVIDYLSGRAAACVAEGIDRSLLLVDPGFGFGKRYSITWRCLTACRQ</sequence>
<dbReference type="PROSITE" id="PS50972">
    <property type="entry name" value="PTERIN_BINDING"/>
    <property type="match status" value="1"/>
</dbReference>
<dbReference type="GO" id="GO:0004156">
    <property type="term" value="F:dihydropteroate synthase activity"/>
    <property type="evidence" value="ECO:0007669"/>
    <property type="project" value="UniProtKB-EC"/>
</dbReference>
<evidence type="ECO:0000256" key="7">
    <source>
        <dbReference type="ARBA" id="ARBA00022842"/>
    </source>
</evidence>
<comment type="pathway">
    <text evidence="3">Cofactor biosynthesis; tetrahydrofolate biosynthesis; 7,8-dihydrofolate from 2-amino-4-hydroxy-6-hydroxymethyl-7,8-dihydropteridine diphosphate and 4-aminobenzoate: step 1/2.</text>
</comment>
<dbReference type="Proteomes" id="UP000004931">
    <property type="component" value="Unassembled WGS sequence"/>
</dbReference>
<dbReference type="EMBL" id="AAVT01000007">
    <property type="protein sequence ID" value="EAW30574.1"/>
    <property type="molecule type" value="Genomic_DNA"/>
</dbReference>
<evidence type="ECO:0000256" key="5">
    <source>
        <dbReference type="ARBA" id="ARBA00022679"/>
    </source>
</evidence>
<keyword evidence="7" id="KW-0460">Magnesium</keyword>
<evidence type="ECO:0000256" key="6">
    <source>
        <dbReference type="ARBA" id="ARBA00022723"/>
    </source>
</evidence>
<evidence type="ECO:0000256" key="2">
    <source>
        <dbReference type="ARBA" id="ARBA00001946"/>
    </source>
</evidence>
<keyword evidence="5" id="KW-0808">Transferase</keyword>
<evidence type="ECO:0000313" key="10">
    <source>
        <dbReference type="EMBL" id="EAW30574.1"/>
    </source>
</evidence>
<comment type="cofactor">
    <cofactor evidence="2">
        <name>Mg(2+)</name>
        <dbReference type="ChEBI" id="CHEBI:18420"/>
    </cofactor>
</comment>
<dbReference type="Gene3D" id="3.20.20.20">
    <property type="entry name" value="Dihydropteroate synthase-like"/>
    <property type="match status" value="1"/>
</dbReference>
<keyword evidence="6" id="KW-0479">Metal-binding</keyword>
<dbReference type="GO" id="GO:0005829">
    <property type="term" value="C:cytosol"/>
    <property type="evidence" value="ECO:0007669"/>
    <property type="project" value="TreeGrafter"/>
</dbReference>
<organism evidence="10 11">
    <name type="scientific">marine gamma proteobacterium HTCC2143</name>
    <dbReference type="NCBI Taxonomy" id="247633"/>
    <lineage>
        <taxon>Bacteria</taxon>
        <taxon>Pseudomonadati</taxon>
        <taxon>Pseudomonadota</taxon>
        <taxon>Gammaproteobacteria</taxon>
        <taxon>Cellvibrionales</taxon>
        <taxon>Spongiibacteraceae</taxon>
        <taxon>BD1-7 clade</taxon>
    </lineage>
</organism>
<dbReference type="PANTHER" id="PTHR20941:SF1">
    <property type="entry name" value="FOLIC ACID SYNTHESIS PROTEIN FOL1"/>
    <property type="match status" value="1"/>
</dbReference>
<evidence type="ECO:0000256" key="4">
    <source>
        <dbReference type="ARBA" id="ARBA00012458"/>
    </source>
</evidence>
<dbReference type="GO" id="GO:0046654">
    <property type="term" value="P:tetrahydrofolate biosynthetic process"/>
    <property type="evidence" value="ECO:0007669"/>
    <property type="project" value="TreeGrafter"/>
</dbReference>
<dbReference type="PROSITE" id="PS00793">
    <property type="entry name" value="DHPS_2"/>
    <property type="match status" value="1"/>
</dbReference>
<dbReference type="GO" id="GO:0046872">
    <property type="term" value="F:metal ion binding"/>
    <property type="evidence" value="ECO:0007669"/>
    <property type="project" value="UniProtKB-KW"/>
</dbReference>
<dbReference type="NCBIfam" id="TIGR01496">
    <property type="entry name" value="DHPS"/>
    <property type="match status" value="1"/>
</dbReference>
<evidence type="ECO:0000313" key="11">
    <source>
        <dbReference type="Proteomes" id="UP000004931"/>
    </source>
</evidence>
<dbReference type="AlphaFoldDB" id="A0YEX9"/>
<dbReference type="PANTHER" id="PTHR20941">
    <property type="entry name" value="FOLATE SYNTHESIS PROTEINS"/>
    <property type="match status" value="1"/>
</dbReference>
<dbReference type="SUPFAM" id="SSF51717">
    <property type="entry name" value="Dihydropteroate synthetase-like"/>
    <property type="match status" value="1"/>
</dbReference>
<proteinExistence type="predicted"/>
<evidence type="ECO:0000256" key="3">
    <source>
        <dbReference type="ARBA" id="ARBA00004763"/>
    </source>
</evidence>
<reference evidence="10 11" key="1">
    <citation type="journal article" date="2010" name="J. Bacteriol.">
        <title>Genome sequence of the oligotrophic marine Gammaproteobacterium HTCC2143, isolated from the Oregon Coast.</title>
        <authorList>
            <person name="Oh H.M."/>
            <person name="Kang I."/>
            <person name="Ferriera S."/>
            <person name="Giovannoni S.J."/>
            <person name="Cho J.C."/>
        </authorList>
    </citation>
    <scope>NUCLEOTIDE SEQUENCE [LARGE SCALE GENOMIC DNA]</scope>
    <source>
        <strain evidence="10 11">HTCC2143</strain>
    </source>
</reference>
<evidence type="ECO:0000256" key="8">
    <source>
        <dbReference type="ARBA" id="ARBA00022909"/>
    </source>
</evidence>
<accession>A0YEX9</accession>
<dbReference type="InterPro" id="IPR000489">
    <property type="entry name" value="Pterin-binding_dom"/>
</dbReference>
<gene>
    <name evidence="10" type="ORF">GP2143_00507</name>
</gene>
<keyword evidence="8" id="KW-0289">Folate biosynthesis</keyword>
<name>A0YEX9_9GAMM</name>
<protein>
    <recommendedName>
        <fullName evidence="4">dihydropteroate synthase</fullName>
        <ecNumber evidence="4">2.5.1.15</ecNumber>
    </recommendedName>
</protein>